<comment type="subunit">
    <text evidence="3">Component of the GINS complex which is a heterotetramer of SLD5, PSF1, PSF2 and PSF3.</text>
</comment>
<dbReference type="CDD" id="cd21693">
    <property type="entry name" value="GINS_B_Psf3"/>
    <property type="match status" value="1"/>
</dbReference>
<feature type="domain" description="DNA replication complex GINS protein PSF3 N-terminal" evidence="9">
    <location>
        <begin position="48"/>
        <end position="100"/>
    </location>
</feature>
<dbReference type="GO" id="GO:0000811">
    <property type="term" value="C:GINS complex"/>
    <property type="evidence" value="ECO:0007669"/>
    <property type="project" value="UniProtKB-UniRule"/>
</dbReference>
<dbReference type="PANTHER" id="PTHR22768">
    <property type="entry name" value="DNA REPLICATION COMPLEX GINS PROTEIN PSF3"/>
    <property type="match status" value="1"/>
</dbReference>
<dbReference type="PhylomeDB" id="A0A060TCS3"/>
<dbReference type="CDD" id="cd11713">
    <property type="entry name" value="GINS_A_psf3"/>
    <property type="match status" value="1"/>
</dbReference>
<evidence type="ECO:0000256" key="4">
    <source>
        <dbReference type="ARBA" id="ARBA00015140"/>
    </source>
</evidence>
<dbReference type="Pfam" id="PF22466">
    <property type="entry name" value="PSF3_N"/>
    <property type="match status" value="1"/>
</dbReference>
<dbReference type="GO" id="GO:1902975">
    <property type="term" value="P:mitotic DNA replication initiation"/>
    <property type="evidence" value="ECO:0007669"/>
    <property type="project" value="TreeGrafter"/>
</dbReference>
<evidence type="ECO:0000313" key="10">
    <source>
        <dbReference type="EMBL" id="CDP38728.1"/>
    </source>
</evidence>
<gene>
    <name evidence="10" type="ORF">GNLVRS02_ARAD1D41140g</name>
</gene>
<dbReference type="Gene3D" id="1.20.58.2050">
    <property type="match status" value="1"/>
</dbReference>
<keyword evidence="5 7" id="KW-0235">DNA replication</keyword>
<dbReference type="EMBL" id="HG937694">
    <property type="protein sequence ID" value="CDP38728.1"/>
    <property type="molecule type" value="Genomic_DNA"/>
</dbReference>
<dbReference type="InterPro" id="IPR021151">
    <property type="entry name" value="GINS_A"/>
</dbReference>
<comment type="function">
    <text evidence="7">The GINS complex plays an essential role in the initiation of DNA replication.</text>
</comment>
<feature type="domain" description="GINS subunit" evidence="8">
    <location>
        <begin position="120"/>
        <end position="214"/>
    </location>
</feature>
<evidence type="ECO:0000259" key="8">
    <source>
        <dbReference type="Pfam" id="PF05916"/>
    </source>
</evidence>
<evidence type="ECO:0000256" key="3">
    <source>
        <dbReference type="ARBA" id="ARBA00011352"/>
    </source>
</evidence>
<evidence type="ECO:0000256" key="5">
    <source>
        <dbReference type="ARBA" id="ARBA00022705"/>
    </source>
</evidence>
<protein>
    <recommendedName>
        <fullName evidence="4 7">DNA replication complex GINS protein PSF3</fullName>
    </recommendedName>
</protein>
<dbReference type="InterPro" id="IPR038437">
    <property type="entry name" value="GINS_Psf3_sf"/>
</dbReference>
<dbReference type="PANTHER" id="PTHR22768:SF0">
    <property type="entry name" value="DNA REPLICATION COMPLEX GINS PROTEIN PSF3"/>
    <property type="match status" value="1"/>
</dbReference>
<reference evidence="10" key="2">
    <citation type="submission" date="2014-06" db="EMBL/GenBank/DDBJ databases">
        <title>The complete genome of Blastobotrys (Arxula) adeninivorans LS3 - a yeast of biotechnological interest.</title>
        <authorList>
            <person name="Kunze G."/>
            <person name="Gaillardin C."/>
            <person name="Czernicka M."/>
            <person name="Durrens P."/>
            <person name="Martin T."/>
            <person name="Boer E."/>
            <person name="Gabaldon T."/>
            <person name="Cruz J."/>
            <person name="Talla E."/>
            <person name="Marck C."/>
            <person name="Goffeau A."/>
            <person name="Barbe V."/>
            <person name="Baret P."/>
            <person name="Baronian K."/>
            <person name="Beier S."/>
            <person name="Bleykasten C."/>
            <person name="Bode R."/>
            <person name="Casaregola S."/>
            <person name="Despons L."/>
            <person name="Fairhead C."/>
            <person name="Giersberg M."/>
            <person name="Gierski P."/>
            <person name="Hahnel U."/>
            <person name="Hartmann A."/>
            <person name="Jankowska D."/>
            <person name="Jubin C."/>
            <person name="Jung P."/>
            <person name="Lafontaine I."/>
            <person name="Leh-Louis V."/>
            <person name="Lemaire M."/>
            <person name="Marcet-Houben M."/>
            <person name="Mascher M."/>
            <person name="Morel G."/>
            <person name="Richard G.-F."/>
            <person name="Riechen J."/>
            <person name="Sacerdot C."/>
            <person name="Sarkar A."/>
            <person name="Savel G."/>
            <person name="Schacherer J."/>
            <person name="Sherman D."/>
            <person name="Straub M.-L."/>
            <person name="Stein N."/>
            <person name="Thierry A."/>
            <person name="Trautwein-Schult A."/>
            <person name="Westhof E."/>
            <person name="Worch S."/>
            <person name="Dujon B."/>
            <person name="Souciet J.-L."/>
            <person name="Wincker P."/>
            <person name="Scholz U."/>
            <person name="Neuveglise N."/>
        </authorList>
    </citation>
    <scope>NUCLEOTIDE SEQUENCE</scope>
    <source>
        <strain evidence="10">LS3</strain>
    </source>
</reference>
<dbReference type="InterPro" id="IPR055221">
    <property type="entry name" value="PSF3_N"/>
</dbReference>
<evidence type="ECO:0000256" key="2">
    <source>
        <dbReference type="ARBA" id="ARBA00006343"/>
    </source>
</evidence>
<accession>A0A060TCS3</accession>
<organism evidence="10">
    <name type="scientific">Blastobotrys adeninivorans</name>
    <name type="common">Yeast</name>
    <name type="synonym">Arxula adeninivorans</name>
    <dbReference type="NCBI Taxonomy" id="409370"/>
    <lineage>
        <taxon>Eukaryota</taxon>
        <taxon>Fungi</taxon>
        <taxon>Dikarya</taxon>
        <taxon>Ascomycota</taxon>
        <taxon>Saccharomycotina</taxon>
        <taxon>Dipodascomycetes</taxon>
        <taxon>Dipodascales</taxon>
        <taxon>Trichomonascaceae</taxon>
        <taxon>Blastobotrys</taxon>
    </lineage>
</organism>
<dbReference type="SUPFAM" id="SSF158573">
    <property type="entry name" value="GINS helical bundle-like"/>
    <property type="match status" value="1"/>
</dbReference>
<evidence type="ECO:0000256" key="7">
    <source>
        <dbReference type="RuleBase" id="RU367161"/>
    </source>
</evidence>
<comment type="similarity">
    <text evidence="2 7">Belongs to the GINS3/PSF3 family.</text>
</comment>
<reference evidence="10" key="1">
    <citation type="submission" date="2014-02" db="EMBL/GenBank/DDBJ databases">
        <authorList>
            <person name="Genoscope - CEA"/>
        </authorList>
    </citation>
    <scope>NUCLEOTIDE SEQUENCE</scope>
    <source>
        <strain evidence="10">LS3</strain>
    </source>
</reference>
<evidence type="ECO:0000256" key="6">
    <source>
        <dbReference type="ARBA" id="ARBA00023242"/>
    </source>
</evidence>
<evidence type="ECO:0000256" key="1">
    <source>
        <dbReference type="ARBA" id="ARBA00004123"/>
    </source>
</evidence>
<sequence length="218" mass="24572">MSRKEEQLAGLAGWLSAGEVHVRRERDHHIITIIVLFTITSSFMNNYYSLNDIIADGQKVPCNFEISVPKLGFLQGDIGGDITENSKLELPLWLAEVLAISGITPESPNAFVSLLEPACFSQKVINALKSDPSSVDLHAQSPVFTRLAERWLSLFGDTEMAEVIENTIQQRAVEIFNHANNRRGDRPEFSFYLDQFETDLYKSTHDSIKAMRKWQSGI</sequence>
<dbReference type="SUPFAM" id="SSF160059">
    <property type="entry name" value="PriA/YqbF domain"/>
    <property type="match status" value="1"/>
</dbReference>
<dbReference type="AlphaFoldDB" id="A0A060TCS3"/>
<comment type="subcellular location">
    <subcellularLocation>
        <location evidence="1 7">Nucleus</location>
    </subcellularLocation>
</comment>
<keyword evidence="6 7" id="KW-0539">Nucleus</keyword>
<proteinExistence type="inferred from homology"/>
<evidence type="ECO:0000259" key="9">
    <source>
        <dbReference type="Pfam" id="PF22466"/>
    </source>
</evidence>
<dbReference type="InterPro" id="IPR036224">
    <property type="entry name" value="GINS_bundle-like_dom_sf"/>
</dbReference>
<dbReference type="Pfam" id="PF05916">
    <property type="entry name" value="Sld5"/>
    <property type="match status" value="1"/>
</dbReference>
<dbReference type="InterPro" id="IPR010492">
    <property type="entry name" value="GINS_Psf3"/>
</dbReference>
<name>A0A060TCS3_BLAAD</name>